<dbReference type="EMBL" id="JAHQXF010000001">
    <property type="protein sequence ID" value="MBV0923548.1"/>
    <property type="molecule type" value="Genomic_DNA"/>
</dbReference>
<dbReference type="OrthoDB" id="212881at2157"/>
<proteinExistence type="predicted"/>
<keyword evidence="1" id="KW-1133">Transmembrane helix</keyword>
<name>A0A8J8C645_9EURY</name>
<keyword evidence="1" id="KW-0812">Transmembrane</keyword>
<dbReference type="RefSeq" id="WP_162316672.1">
    <property type="nucleotide sequence ID" value="NZ_JAHQXF010000001.1"/>
</dbReference>
<sequence>MASEGSTYGDIHRYEPPRESTAAAVGIVLLTLIQIVLVGLFTYGMLTGWASGIGTKLTVRLIEANMFLGGVLTVIFLDLAFVMLLYRKEFLPDVMIVKKRRRKWEDLYVRQDQVDGSTVGGDRDELVESIKRAVYPYYKK</sequence>
<organism evidence="2 3">
    <name type="scientific">Haloarcula limicola</name>
    <dbReference type="NCBI Taxonomy" id="1429915"/>
    <lineage>
        <taxon>Archaea</taxon>
        <taxon>Methanobacteriati</taxon>
        <taxon>Methanobacteriota</taxon>
        <taxon>Stenosarchaea group</taxon>
        <taxon>Halobacteria</taxon>
        <taxon>Halobacteriales</taxon>
        <taxon>Haloarculaceae</taxon>
        <taxon>Haloarcula</taxon>
    </lineage>
</organism>
<keyword evidence="3" id="KW-1185">Reference proteome</keyword>
<dbReference type="Pfam" id="PF24002">
    <property type="entry name" value="DUF7318"/>
    <property type="match status" value="1"/>
</dbReference>
<gene>
    <name evidence="2" type="ORF">KTS45_04980</name>
</gene>
<keyword evidence="1" id="KW-0472">Membrane</keyword>
<protein>
    <submittedName>
        <fullName evidence="2">Uncharacterized protein</fullName>
    </submittedName>
</protein>
<evidence type="ECO:0000256" key="1">
    <source>
        <dbReference type="SAM" id="Phobius"/>
    </source>
</evidence>
<evidence type="ECO:0000313" key="2">
    <source>
        <dbReference type="EMBL" id="MBV0923548.1"/>
    </source>
</evidence>
<dbReference type="AlphaFoldDB" id="A0A8J8C645"/>
<dbReference type="InterPro" id="IPR055742">
    <property type="entry name" value="DUF7318"/>
</dbReference>
<feature type="transmembrane region" description="Helical" evidence="1">
    <location>
        <begin position="21"/>
        <end position="46"/>
    </location>
</feature>
<evidence type="ECO:0000313" key="3">
    <source>
        <dbReference type="Proteomes" id="UP000766550"/>
    </source>
</evidence>
<reference evidence="2 3" key="1">
    <citation type="submission" date="2021-06" db="EMBL/GenBank/DDBJ databases">
        <title>New haloarchaea isolates fom saline soil.</title>
        <authorList>
            <person name="Duran-Viseras A."/>
            <person name="Sanchez-Porro C.S."/>
            <person name="Ventosa A."/>
        </authorList>
    </citation>
    <scope>NUCLEOTIDE SEQUENCE [LARGE SCALE GENOMIC DNA]</scope>
    <source>
        <strain evidence="2 3">JCM 183640</strain>
    </source>
</reference>
<accession>A0A8J8C645</accession>
<feature type="transmembrane region" description="Helical" evidence="1">
    <location>
        <begin position="66"/>
        <end position="86"/>
    </location>
</feature>
<dbReference type="Proteomes" id="UP000766550">
    <property type="component" value="Unassembled WGS sequence"/>
</dbReference>
<comment type="caution">
    <text evidence="2">The sequence shown here is derived from an EMBL/GenBank/DDBJ whole genome shotgun (WGS) entry which is preliminary data.</text>
</comment>